<comment type="similarity">
    <text evidence="1">Belongs to the HGH1 family.</text>
</comment>
<sequence>MALDQATKLHLEKELLPFLTLEARGDLKSVAIRYFLELTGSKEGRDFIAEGDKFLKAIASLTCDKEKDISRDAFLTLINLTADEKIAWKLMNTETTFIYDLLHKMLKPDFEFADQASSIIANTTRIAGCASKLACQILEANSKVTMENVVNVLCKVNFNKNATLHYLGLILSNLTQVPGIRKIIMDKDRCIIQKLLPFTEYADSTIRRGGIVGTLKNCCFEYEYHAWLLSEEVDILPRLLLPLAGGEEFDDDDMERLPVDLQFLPPDKEREADPDLRTMLIEAVTQLCSTKQGRLLIKEKNAYVILRELDRWEKDPKTKVACRNLIDVLISDEPQQGMEDLHKVEVPEHLVEKFNQMDLDLLSDFKEELDKKASEEKEEKGEEKS</sequence>
<dbReference type="InterPro" id="IPR011989">
    <property type="entry name" value="ARM-like"/>
</dbReference>
<feature type="domain" description="Protein HGH1 N-terminal" evidence="3">
    <location>
        <begin position="105"/>
        <end position="277"/>
    </location>
</feature>
<dbReference type="Proteomes" id="UP000694888">
    <property type="component" value="Unplaced"/>
</dbReference>
<dbReference type="PANTHER" id="PTHR13387">
    <property type="entry name" value="PROTEIN HGH1 HOMOLOG"/>
    <property type="match status" value="1"/>
</dbReference>
<organism evidence="5 6">
    <name type="scientific">Aplysia californica</name>
    <name type="common">California sea hare</name>
    <dbReference type="NCBI Taxonomy" id="6500"/>
    <lineage>
        <taxon>Eukaryota</taxon>
        <taxon>Metazoa</taxon>
        <taxon>Spiralia</taxon>
        <taxon>Lophotrochozoa</taxon>
        <taxon>Mollusca</taxon>
        <taxon>Gastropoda</taxon>
        <taxon>Heterobranchia</taxon>
        <taxon>Euthyneura</taxon>
        <taxon>Tectipleura</taxon>
        <taxon>Aplysiida</taxon>
        <taxon>Aplysioidea</taxon>
        <taxon>Aplysiidae</taxon>
        <taxon>Aplysia</taxon>
    </lineage>
</organism>
<dbReference type="InterPro" id="IPR007205">
    <property type="entry name" value="Protein_HGH1_N"/>
</dbReference>
<dbReference type="InterPro" id="IPR007206">
    <property type="entry name" value="Protein_HGH1_C"/>
</dbReference>
<dbReference type="PANTHER" id="PTHR13387:SF9">
    <property type="entry name" value="PROTEIN HGH1 HOMOLOG"/>
    <property type="match status" value="1"/>
</dbReference>
<evidence type="ECO:0000259" key="4">
    <source>
        <dbReference type="Pfam" id="PF04064"/>
    </source>
</evidence>
<reference evidence="6" key="1">
    <citation type="submission" date="2025-08" db="UniProtKB">
        <authorList>
            <consortium name="RefSeq"/>
        </authorList>
    </citation>
    <scope>IDENTIFICATION</scope>
</reference>
<gene>
    <name evidence="6" type="primary">LOC101861735</name>
</gene>
<feature type="domain" description="Protein HGH1 C-terminal" evidence="4">
    <location>
        <begin position="283"/>
        <end position="336"/>
    </location>
</feature>
<evidence type="ECO:0000313" key="5">
    <source>
        <dbReference type="Proteomes" id="UP000694888"/>
    </source>
</evidence>
<dbReference type="Pfam" id="PF04064">
    <property type="entry name" value="DUF384"/>
    <property type="match status" value="1"/>
</dbReference>
<keyword evidence="5" id="KW-1185">Reference proteome</keyword>
<accession>A0ABM0JSR0</accession>
<dbReference type="InterPro" id="IPR016024">
    <property type="entry name" value="ARM-type_fold"/>
</dbReference>
<dbReference type="RefSeq" id="XP_005100636.1">
    <property type="nucleotide sequence ID" value="XM_005100579.3"/>
</dbReference>
<dbReference type="Gene3D" id="1.25.10.10">
    <property type="entry name" value="Leucine-rich Repeat Variant"/>
    <property type="match status" value="1"/>
</dbReference>
<name>A0ABM0JSR0_APLCA</name>
<dbReference type="InterPro" id="IPR039717">
    <property type="entry name" value="Hgh1"/>
</dbReference>
<proteinExistence type="inferred from homology"/>
<evidence type="ECO:0000313" key="6">
    <source>
        <dbReference type="RefSeq" id="XP_005100636.1"/>
    </source>
</evidence>
<protein>
    <recommendedName>
        <fullName evidence="2">Protein HGH1 homolog</fullName>
    </recommendedName>
</protein>
<evidence type="ECO:0000259" key="3">
    <source>
        <dbReference type="Pfam" id="PF04063"/>
    </source>
</evidence>
<dbReference type="Pfam" id="PF04063">
    <property type="entry name" value="DUF383"/>
    <property type="match status" value="1"/>
</dbReference>
<dbReference type="SUPFAM" id="SSF48371">
    <property type="entry name" value="ARM repeat"/>
    <property type="match status" value="1"/>
</dbReference>
<dbReference type="GeneID" id="101861735"/>
<evidence type="ECO:0000256" key="2">
    <source>
        <dbReference type="ARBA" id="ARBA00014076"/>
    </source>
</evidence>
<evidence type="ECO:0000256" key="1">
    <source>
        <dbReference type="ARBA" id="ARBA00006712"/>
    </source>
</evidence>